<dbReference type="OrthoDB" id="10261079at2759"/>
<dbReference type="PROSITE" id="PS51203">
    <property type="entry name" value="CS"/>
    <property type="match status" value="1"/>
</dbReference>
<dbReference type="InterPro" id="IPR039790">
    <property type="entry name" value="CHRD1"/>
</dbReference>
<accession>A0A9Q0I9M4</accession>
<dbReference type="GO" id="GO:0046872">
    <property type="term" value="F:metal ion binding"/>
    <property type="evidence" value="ECO:0007669"/>
    <property type="project" value="UniProtKB-KW"/>
</dbReference>
<protein>
    <recommendedName>
        <fullName evidence="4">Cysteine and histidine-rich domain-containing protein 1</fullName>
    </recommendedName>
    <alternativeName>
        <fullName evidence="5">CHORD domain-containing protein 1</fullName>
    </alternativeName>
</protein>
<keyword evidence="10" id="KW-1185">Reference proteome</keyword>
<proteinExistence type="predicted"/>
<reference evidence="9" key="1">
    <citation type="submission" date="2022-07" db="EMBL/GenBank/DDBJ databases">
        <title>Chromosome-level genome of Muraenolepis orangiensis.</title>
        <authorList>
            <person name="Kim J."/>
        </authorList>
    </citation>
    <scope>NUCLEOTIDE SEQUENCE</scope>
    <source>
        <strain evidence="9">KU_S4_2022</strain>
        <tissue evidence="9">Muscle</tissue>
    </source>
</reference>
<dbReference type="EMBL" id="JANIIK010000115">
    <property type="protein sequence ID" value="KAJ3589888.1"/>
    <property type="molecule type" value="Genomic_DNA"/>
</dbReference>
<dbReference type="InterPro" id="IPR007052">
    <property type="entry name" value="CS_dom"/>
</dbReference>
<evidence type="ECO:0000256" key="6">
    <source>
        <dbReference type="SAM" id="MobiDB-lite"/>
    </source>
</evidence>
<dbReference type="AlphaFoldDB" id="A0A9Q0I9M4"/>
<keyword evidence="2" id="KW-0677">Repeat</keyword>
<dbReference type="SUPFAM" id="SSF49764">
    <property type="entry name" value="HSP20-like chaperones"/>
    <property type="match status" value="1"/>
</dbReference>
<dbReference type="PANTHER" id="PTHR46983">
    <property type="entry name" value="CYSTEINE AND HISTIDINE-RICH DOMAIN-CONTAINING PROTEIN 1"/>
    <property type="match status" value="1"/>
</dbReference>
<gene>
    <name evidence="9" type="ORF">NHX12_010729</name>
</gene>
<dbReference type="FunFam" id="4.10.1130.20:FF:000002">
    <property type="entry name" value="cysteine and histidine-rich domain-containing protein 1"/>
    <property type="match status" value="1"/>
</dbReference>
<organism evidence="9 10">
    <name type="scientific">Muraenolepis orangiensis</name>
    <name type="common">Patagonian moray cod</name>
    <dbReference type="NCBI Taxonomy" id="630683"/>
    <lineage>
        <taxon>Eukaryota</taxon>
        <taxon>Metazoa</taxon>
        <taxon>Chordata</taxon>
        <taxon>Craniata</taxon>
        <taxon>Vertebrata</taxon>
        <taxon>Euteleostomi</taxon>
        <taxon>Actinopterygii</taxon>
        <taxon>Neopterygii</taxon>
        <taxon>Teleostei</taxon>
        <taxon>Neoteleostei</taxon>
        <taxon>Acanthomorphata</taxon>
        <taxon>Zeiogadaria</taxon>
        <taxon>Gadariae</taxon>
        <taxon>Gadiformes</taxon>
        <taxon>Muraenolepidoidei</taxon>
        <taxon>Muraenolepididae</taxon>
        <taxon>Muraenolepis</taxon>
    </lineage>
</organism>
<sequence>MGRIQHKVSASLKRALEKMKLSDNTEEIKEEEGDDIKIGTSCKHGGCTKSFSGAASNEEVCAYHSGFPIFHEGMKYWSCCKRKTSDFNTFLSQEGCVKGPHIWRKKDTGVKVVPCRFDWHQTGAQVIISIYSKNSIPELSYVEANRTTLDIHIVFEGEKEFVQKISLWGVIDASQSVVNMMAAKIEIAMKKSEHMSWARLDLPLPVATPQTTQKDQDQDDEDEDSEDEDVLD</sequence>
<name>A0A9Q0I9M4_9TELE</name>
<dbReference type="Proteomes" id="UP001148018">
    <property type="component" value="Unassembled WGS sequence"/>
</dbReference>
<dbReference type="Gene3D" id="4.10.1130.20">
    <property type="match status" value="1"/>
</dbReference>
<dbReference type="Pfam" id="PF04969">
    <property type="entry name" value="CS"/>
    <property type="match status" value="1"/>
</dbReference>
<evidence type="ECO:0000256" key="5">
    <source>
        <dbReference type="ARBA" id="ARBA00034558"/>
    </source>
</evidence>
<dbReference type="CDD" id="cd06488">
    <property type="entry name" value="p23_melusin_like"/>
    <property type="match status" value="1"/>
</dbReference>
<keyword evidence="3" id="KW-0862">Zinc</keyword>
<feature type="domain" description="CHORD" evidence="8">
    <location>
        <begin position="42"/>
        <end position="101"/>
    </location>
</feature>
<dbReference type="Pfam" id="PF04968">
    <property type="entry name" value="CHORD"/>
    <property type="match status" value="1"/>
</dbReference>
<evidence type="ECO:0000313" key="9">
    <source>
        <dbReference type="EMBL" id="KAJ3589888.1"/>
    </source>
</evidence>
<evidence type="ECO:0000313" key="10">
    <source>
        <dbReference type="Proteomes" id="UP001148018"/>
    </source>
</evidence>
<evidence type="ECO:0000256" key="2">
    <source>
        <dbReference type="ARBA" id="ARBA00022737"/>
    </source>
</evidence>
<dbReference type="PANTHER" id="PTHR46983:SF4">
    <property type="entry name" value="CYSTEINE AND HISTIDINE-RICH DOMAIN-CONTAINING PROTEIN 1"/>
    <property type="match status" value="1"/>
</dbReference>
<dbReference type="Gene3D" id="2.60.40.790">
    <property type="match status" value="1"/>
</dbReference>
<evidence type="ECO:0000256" key="4">
    <source>
        <dbReference type="ARBA" id="ARBA00034547"/>
    </source>
</evidence>
<evidence type="ECO:0000256" key="1">
    <source>
        <dbReference type="ARBA" id="ARBA00022723"/>
    </source>
</evidence>
<dbReference type="PROSITE" id="PS51401">
    <property type="entry name" value="CHORD"/>
    <property type="match status" value="1"/>
</dbReference>
<keyword evidence="1" id="KW-0479">Metal-binding</keyword>
<evidence type="ECO:0000256" key="3">
    <source>
        <dbReference type="ARBA" id="ARBA00022833"/>
    </source>
</evidence>
<evidence type="ECO:0000259" key="7">
    <source>
        <dbReference type="PROSITE" id="PS51203"/>
    </source>
</evidence>
<dbReference type="InterPro" id="IPR007051">
    <property type="entry name" value="CHORD_dom"/>
</dbReference>
<evidence type="ECO:0000259" key="8">
    <source>
        <dbReference type="PROSITE" id="PS51401"/>
    </source>
</evidence>
<feature type="region of interest" description="Disordered" evidence="6">
    <location>
        <begin position="205"/>
        <end position="232"/>
    </location>
</feature>
<comment type="caution">
    <text evidence="9">The sequence shown here is derived from an EMBL/GenBank/DDBJ whole genome shotgun (WGS) entry which is preliminary data.</text>
</comment>
<dbReference type="InterPro" id="IPR008978">
    <property type="entry name" value="HSP20-like_chaperone"/>
</dbReference>
<feature type="compositionally biased region" description="Acidic residues" evidence="6">
    <location>
        <begin position="217"/>
        <end position="232"/>
    </location>
</feature>
<feature type="domain" description="CS" evidence="7">
    <location>
        <begin position="112"/>
        <end position="201"/>
    </location>
</feature>